<proteinExistence type="predicted"/>
<protein>
    <submittedName>
        <fullName evidence="1">Uncharacterized protein</fullName>
    </submittedName>
</protein>
<dbReference type="EMBL" id="CP099419">
    <property type="protein sequence ID" value="USW49570.1"/>
    <property type="molecule type" value="Genomic_DNA"/>
</dbReference>
<accession>A0A9Q9ANB2</accession>
<name>A0A9Q9ANB2_9PEZI</name>
<keyword evidence="2" id="KW-1185">Reference proteome</keyword>
<reference evidence="1" key="1">
    <citation type="submission" date="2022-06" db="EMBL/GenBank/DDBJ databases">
        <title>Complete genome sequences of two strains of the flax pathogen Septoria linicola.</title>
        <authorList>
            <person name="Lapalu N."/>
            <person name="Simon A."/>
            <person name="Demenou B."/>
            <person name="Paumier D."/>
            <person name="Guillot M.-P."/>
            <person name="Gout L."/>
            <person name="Valade R."/>
        </authorList>
    </citation>
    <scope>NUCLEOTIDE SEQUENCE</scope>
    <source>
        <strain evidence="1">SE15195</strain>
    </source>
</reference>
<dbReference type="AlphaFoldDB" id="A0A9Q9ANB2"/>
<evidence type="ECO:0000313" key="1">
    <source>
        <dbReference type="EMBL" id="USW49570.1"/>
    </source>
</evidence>
<dbReference type="Proteomes" id="UP001056384">
    <property type="component" value="Chromosome 2"/>
</dbReference>
<gene>
    <name evidence="1" type="ORF">Slin15195_G028890</name>
</gene>
<dbReference type="OrthoDB" id="3643115at2759"/>
<sequence length="493" mass="55878">MAATALHLPEEILTLIVDYLRLPSAITIGEKRGPNFSTLSDSDRAIKLQLRTLAYLSRTSKSLYHIVKPVLYHTYPGFRIANARKFIKTLATVPGCADSVREIVVDKWEHVARGDEHPIDRAPQSLDTQCLQYARGLRRMSSCYPMGLGSAVGAELESGRADVVLTSLIMLCDNIEVLEVSVPCVDQEAHREEFMRARSLYFLLDLLPVYRWSSESYKRYQRIRRLAIRLEKHSGIFGCTFAKRLLMMPNVDSFSAWRISCSRLLTSSDSAIINQPWPGLRRIELRECIMDNVTLAYLLQRAPNLRDIDLHWAVQQYPLDFKSIAASLNTFGAGLQSVKLDTRNNFCRLPEPDPHLFAARIHEAYDDPLGNLERMTTLVHLAVTPRALIGSYRYFDPKHKLVDCLPVSLTTLQILGPTREDPDVALTGAVYRHLVPIMQDTPSTCSELRRISFRCAAYALHHSDVRSWRCDATRLNNLGPTPGFNTSFTKRCT</sequence>
<organism evidence="1 2">
    <name type="scientific">Septoria linicola</name>
    <dbReference type="NCBI Taxonomy" id="215465"/>
    <lineage>
        <taxon>Eukaryota</taxon>
        <taxon>Fungi</taxon>
        <taxon>Dikarya</taxon>
        <taxon>Ascomycota</taxon>
        <taxon>Pezizomycotina</taxon>
        <taxon>Dothideomycetes</taxon>
        <taxon>Dothideomycetidae</taxon>
        <taxon>Mycosphaerellales</taxon>
        <taxon>Mycosphaerellaceae</taxon>
        <taxon>Septoria</taxon>
    </lineage>
</organism>
<evidence type="ECO:0000313" key="2">
    <source>
        <dbReference type="Proteomes" id="UP001056384"/>
    </source>
</evidence>